<reference evidence="8 9" key="1">
    <citation type="submission" date="2020-08" db="EMBL/GenBank/DDBJ databases">
        <title>Cohnella phylogeny.</title>
        <authorList>
            <person name="Dunlap C."/>
        </authorList>
    </citation>
    <scope>NUCLEOTIDE SEQUENCE [LARGE SCALE GENOMIC DNA]</scope>
    <source>
        <strain evidence="8 9">DSM 28246</strain>
    </source>
</reference>
<dbReference type="AlphaFoldDB" id="A0A7X0RPQ5"/>
<evidence type="ECO:0008006" key="10">
    <source>
        <dbReference type="Google" id="ProtNLM"/>
    </source>
</evidence>
<proteinExistence type="inferred from homology"/>
<gene>
    <name evidence="8" type="ORF">H7C19_10855</name>
</gene>
<evidence type="ECO:0000256" key="7">
    <source>
        <dbReference type="SAM" id="Phobius"/>
    </source>
</evidence>
<dbReference type="GO" id="GO:0005886">
    <property type="term" value="C:plasma membrane"/>
    <property type="evidence" value="ECO:0007669"/>
    <property type="project" value="UniProtKB-SubCell"/>
</dbReference>
<feature type="transmembrane region" description="Helical" evidence="7">
    <location>
        <begin position="36"/>
        <end position="59"/>
    </location>
</feature>
<evidence type="ECO:0000256" key="1">
    <source>
        <dbReference type="ARBA" id="ARBA00004651"/>
    </source>
</evidence>
<sequence length="128" mass="14354">MVQRITELMDAYGFMGILLLIALEYLFPPISSGVNAMAVIIVSSTLGVRLGAILLYGAGRLLNMERLERIVERNGRILRLTPKDTLKANDWFAKYGAWTVLFCRLVPLLWSLNSIPTFASRKRLLAGK</sequence>
<keyword evidence="4 7" id="KW-0812">Transmembrane</keyword>
<evidence type="ECO:0000256" key="4">
    <source>
        <dbReference type="ARBA" id="ARBA00022692"/>
    </source>
</evidence>
<dbReference type="RefSeq" id="WP_185142674.1">
    <property type="nucleotide sequence ID" value="NZ_JACJVP010000018.1"/>
</dbReference>
<dbReference type="InterPro" id="IPR051311">
    <property type="entry name" value="DedA_domain"/>
</dbReference>
<evidence type="ECO:0000256" key="2">
    <source>
        <dbReference type="ARBA" id="ARBA00010792"/>
    </source>
</evidence>
<keyword evidence="5 7" id="KW-1133">Transmembrane helix</keyword>
<feature type="transmembrane region" description="Helical" evidence="7">
    <location>
        <begin position="12"/>
        <end position="30"/>
    </location>
</feature>
<comment type="similarity">
    <text evidence="2">Belongs to the DedA family.</text>
</comment>
<organism evidence="8 9">
    <name type="scientific">Cohnella nanjingensis</name>
    <dbReference type="NCBI Taxonomy" id="1387779"/>
    <lineage>
        <taxon>Bacteria</taxon>
        <taxon>Bacillati</taxon>
        <taxon>Bacillota</taxon>
        <taxon>Bacilli</taxon>
        <taxon>Bacillales</taxon>
        <taxon>Paenibacillaceae</taxon>
        <taxon>Cohnella</taxon>
    </lineage>
</organism>
<dbReference type="PANTHER" id="PTHR42709">
    <property type="entry name" value="ALKALINE PHOSPHATASE LIKE PROTEIN"/>
    <property type="match status" value="1"/>
</dbReference>
<keyword evidence="3" id="KW-1003">Cell membrane</keyword>
<keyword evidence="9" id="KW-1185">Reference proteome</keyword>
<accession>A0A7X0RPQ5</accession>
<comment type="caution">
    <text evidence="8">The sequence shown here is derived from an EMBL/GenBank/DDBJ whole genome shotgun (WGS) entry which is preliminary data.</text>
</comment>
<name>A0A7X0RPQ5_9BACL</name>
<dbReference type="Proteomes" id="UP000547209">
    <property type="component" value="Unassembled WGS sequence"/>
</dbReference>
<keyword evidence="6 7" id="KW-0472">Membrane</keyword>
<evidence type="ECO:0000256" key="6">
    <source>
        <dbReference type="ARBA" id="ARBA00023136"/>
    </source>
</evidence>
<comment type="subcellular location">
    <subcellularLocation>
        <location evidence="1">Cell membrane</location>
        <topology evidence="1">Multi-pass membrane protein</topology>
    </subcellularLocation>
</comment>
<dbReference type="PANTHER" id="PTHR42709:SF6">
    <property type="entry name" value="UNDECAPRENYL PHOSPHATE TRANSPORTER A"/>
    <property type="match status" value="1"/>
</dbReference>
<evidence type="ECO:0000256" key="5">
    <source>
        <dbReference type="ARBA" id="ARBA00022989"/>
    </source>
</evidence>
<evidence type="ECO:0000313" key="8">
    <source>
        <dbReference type="EMBL" id="MBB6671188.1"/>
    </source>
</evidence>
<evidence type="ECO:0000313" key="9">
    <source>
        <dbReference type="Proteomes" id="UP000547209"/>
    </source>
</evidence>
<evidence type="ECO:0000256" key="3">
    <source>
        <dbReference type="ARBA" id="ARBA00022475"/>
    </source>
</evidence>
<protein>
    <recommendedName>
        <fullName evidence="10">DedA family protein</fullName>
    </recommendedName>
</protein>
<dbReference type="EMBL" id="JACJVP010000018">
    <property type="protein sequence ID" value="MBB6671188.1"/>
    <property type="molecule type" value="Genomic_DNA"/>
</dbReference>